<name>A0A6C0C594_9ZZZZ</name>
<proteinExistence type="predicted"/>
<accession>A0A6C0C594</accession>
<organism evidence="1">
    <name type="scientific">viral metagenome</name>
    <dbReference type="NCBI Taxonomy" id="1070528"/>
    <lineage>
        <taxon>unclassified sequences</taxon>
        <taxon>metagenomes</taxon>
        <taxon>organismal metagenomes</taxon>
    </lineage>
</organism>
<reference evidence="1" key="1">
    <citation type="journal article" date="2020" name="Nature">
        <title>Giant virus diversity and host interactions through global metagenomics.</title>
        <authorList>
            <person name="Schulz F."/>
            <person name="Roux S."/>
            <person name="Paez-Espino D."/>
            <person name="Jungbluth S."/>
            <person name="Walsh D.A."/>
            <person name="Denef V.J."/>
            <person name="McMahon K.D."/>
            <person name="Konstantinidis K.T."/>
            <person name="Eloe-Fadrosh E.A."/>
            <person name="Kyrpides N.C."/>
            <person name="Woyke T."/>
        </authorList>
    </citation>
    <scope>NUCLEOTIDE SEQUENCE</scope>
    <source>
        <strain evidence="1">GVMAG-M-3300020187-37</strain>
    </source>
</reference>
<dbReference type="EMBL" id="MN739344">
    <property type="protein sequence ID" value="QHS99536.1"/>
    <property type="molecule type" value="Genomic_DNA"/>
</dbReference>
<protein>
    <submittedName>
        <fullName evidence="1">Uncharacterized protein</fullName>
    </submittedName>
</protein>
<sequence length="144" mass="16993">MGLSSVEKQLRAEEKKIRLGKVSPEDIEHAKKRIIVLKNIIEAEKVKNLEFLKKKEEAMLVSKMTSEEMLDQEYDLNSGINAENIKNEKKQIRNRKKYLKRRAANRFCQIVKKKYNLKKNNFIKNHKLFTIIDIVYNQSSISVK</sequence>
<evidence type="ECO:0000313" key="1">
    <source>
        <dbReference type="EMBL" id="QHS99536.1"/>
    </source>
</evidence>
<dbReference type="AlphaFoldDB" id="A0A6C0C594"/>